<reference evidence="1 2" key="1">
    <citation type="submission" date="2019-10" db="EMBL/GenBank/DDBJ databases">
        <authorList>
            <person name="Nie G."/>
            <person name="Ming H."/>
            <person name="Yi B."/>
        </authorList>
    </citation>
    <scope>NUCLEOTIDE SEQUENCE [LARGE SCALE GENOMIC DNA]</scope>
    <source>
        <strain evidence="1 2">CFH 90414</strain>
    </source>
</reference>
<dbReference type="EMBL" id="WJIF01000001">
    <property type="protein sequence ID" value="MRG58283.1"/>
    <property type="molecule type" value="Genomic_DNA"/>
</dbReference>
<proteinExistence type="predicted"/>
<accession>A0A6I2F8G6</accession>
<dbReference type="RefSeq" id="WP_153682824.1">
    <property type="nucleotide sequence ID" value="NZ_WJIF01000001.1"/>
</dbReference>
<protein>
    <submittedName>
        <fullName evidence="1">Uncharacterized protein</fullName>
    </submittedName>
</protein>
<sequence>MWQLADELERAPMVFHDLPERAREYIAAWVRTVDHGCGHPAPVHVSMMPGRSAVCPACALALGFDTQVGDRCGPCRAPLGAHGIVTAFAISPRSIAFVALCAECAGTKTPGTPSTEEGSAP</sequence>
<gene>
    <name evidence="1" type="ORF">GE115_00105</name>
</gene>
<keyword evidence="2" id="KW-1185">Reference proteome</keyword>
<name>A0A6I2F8G6_9MICO</name>
<comment type="caution">
    <text evidence="1">The sequence shown here is derived from an EMBL/GenBank/DDBJ whole genome shotgun (WGS) entry which is preliminary data.</text>
</comment>
<evidence type="ECO:0000313" key="1">
    <source>
        <dbReference type="EMBL" id="MRG58283.1"/>
    </source>
</evidence>
<evidence type="ECO:0000313" key="2">
    <source>
        <dbReference type="Proteomes" id="UP000431080"/>
    </source>
</evidence>
<organism evidence="1 2">
    <name type="scientific">Agromyces agglutinans</name>
    <dbReference type="NCBI Taxonomy" id="2662258"/>
    <lineage>
        <taxon>Bacteria</taxon>
        <taxon>Bacillati</taxon>
        <taxon>Actinomycetota</taxon>
        <taxon>Actinomycetes</taxon>
        <taxon>Micrococcales</taxon>
        <taxon>Microbacteriaceae</taxon>
        <taxon>Agromyces</taxon>
    </lineage>
</organism>
<dbReference type="Proteomes" id="UP000431080">
    <property type="component" value="Unassembled WGS sequence"/>
</dbReference>
<dbReference type="AlphaFoldDB" id="A0A6I2F8G6"/>